<organism evidence="7 8">
    <name type="scientific">Canna indica</name>
    <name type="common">Indian-shot</name>
    <dbReference type="NCBI Taxonomy" id="4628"/>
    <lineage>
        <taxon>Eukaryota</taxon>
        <taxon>Viridiplantae</taxon>
        <taxon>Streptophyta</taxon>
        <taxon>Embryophyta</taxon>
        <taxon>Tracheophyta</taxon>
        <taxon>Spermatophyta</taxon>
        <taxon>Magnoliopsida</taxon>
        <taxon>Liliopsida</taxon>
        <taxon>Zingiberales</taxon>
        <taxon>Cannaceae</taxon>
        <taxon>Canna</taxon>
    </lineage>
</organism>
<dbReference type="InterPro" id="IPR004789">
    <property type="entry name" value="Acetalactate_synth_ssu"/>
</dbReference>
<comment type="similarity">
    <text evidence="3">Belongs to the acetolactate synthase small subunit family.</text>
</comment>
<accession>A0AAQ3KZ29</accession>
<dbReference type="GO" id="GO:0005829">
    <property type="term" value="C:cytosol"/>
    <property type="evidence" value="ECO:0007669"/>
    <property type="project" value="TreeGrafter"/>
</dbReference>
<evidence type="ECO:0000256" key="1">
    <source>
        <dbReference type="ARBA" id="ARBA00004974"/>
    </source>
</evidence>
<dbReference type="Proteomes" id="UP001327560">
    <property type="component" value="Chromosome 7"/>
</dbReference>
<name>A0AAQ3KZ29_9LILI</name>
<proteinExistence type="inferred from homology"/>
<dbReference type="Pfam" id="PF10369">
    <property type="entry name" value="ALS_ss_C"/>
    <property type="match status" value="2"/>
</dbReference>
<comment type="pathway">
    <text evidence="2">Amino-acid biosynthesis; L-valine biosynthesis; L-valine from pyruvate: step 1/4.</text>
</comment>
<dbReference type="EMBL" id="CP136896">
    <property type="protein sequence ID" value="WOL14312.1"/>
    <property type="molecule type" value="Genomic_DNA"/>
</dbReference>
<reference evidence="7 8" key="1">
    <citation type="submission" date="2023-10" db="EMBL/GenBank/DDBJ databases">
        <title>Chromosome-scale genome assembly provides insights into flower coloration mechanisms of Canna indica.</title>
        <authorList>
            <person name="Li C."/>
        </authorList>
    </citation>
    <scope>NUCLEOTIDE SEQUENCE [LARGE SCALE GENOMIC DNA]</scope>
    <source>
        <tissue evidence="7">Flower</tissue>
    </source>
</reference>
<dbReference type="FunFam" id="3.30.70.260:FF:000001">
    <property type="entry name" value="Acetolactate synthase, small subunit"/>
    <property type="match status" value="2"/>
</dbReference>
<protein>
    <submittedName>
        <fullName evidence="7">Acetolactate synthase small subunit 2, chloroplastic</fullName>
    </submittedName>
</protein>
<keyword evidence="4" id="KW-0028">Amino-acid biosynthesis</keyword>
<evidence type="ECO:0000313" key="8">
    <source>
        <dbReference type="Proteomes" id="UP001327560"/>
    </source>
</evidence>
<comment type="pathway">
    <text evidence="1">Amino-acid biosynthesis; L-isoleucine biosynthesis; L-isoleucine from 2-oxobutanoate: step 1/4.</text>
</comment>
<keyword evidence="8" id="KW-1185">Reference proteome</keyword>
<feature type="domain" description="ACT" evidence="6">
    <location>
        <begin position="85"/>
        <end position="157"/>
    </location>
</feature>
<dbReference type="SUPFAM" id="SSF55021">
    <property type="entry name" value="ACT-like"/>
    <property type="match status" value="4"/>
</dbReference>
<dbReference type="InterPro" id="IPR002912">
    <property type="entry name" value="ACT_dom"/>
</dbReference>
<gene>
    <name evidence="7" type="ORF">Cni_G23092</name>
</gene>
<dbReference type="Pfam" id="PF22629">
    <property type="entry name" value="ACT_AHAS_ss"/>
    <property type="match status" value="2"/>
</dbReference>
<evidence type="ECO:0000256" key="4">
    <source>
        <dbReference type="ARBA" id="ARBA00022605"/>
    </source>
</evidence>
<dbReference type="InterPro" id="IPR045865">
    <property type="entry name" value="ACT-like_dom_sf"/>
</dbReference>
<dbReference type="AlphaFoldDB" id="A0AAQ3KZ29"/>
<dbReference type="InterPro" id="IPR054480">
    <property type="entry name" value="AHAS_small-like_ACT"/>
</dbReference>
<dbReference type="NCBIfam" id="TIGR00119">
    <property type="entry name" value="acolac_sm"/>
    <property type="match status" value="2"/>
</dbReference>
<dbReference type="InterPro" id="IPR027271">
    <property type="entry name" value="Acetolactate_synth/TF_NikR_C"/>
</dbReference>
<feature type="domain" description="ACT" evidence="6">
    <location>
        <begin position="318"/>
        <end position="392"/>
    </location>
</feature>
<evidence type="ECO:0000313" key="7">
    <source>
        <dbReference type="EMBL" id="WOL14312.1"/>
    </source>
</evidence>
<dbReference type="GO" id="GO:1990610">
    <property type="term" value="F:acetolactate synthase regulator activity"/>
    <property type="evidence" value="ECO:0007669"/>
    <property type="project" value="InterPro"/>
</dbReference>
<dbReference type="GO" id="GO:0005777">
    <property type="term" value="C:peroxisome"/>
    <property type="evidence" value="ECO:0007669"/>
    <property type="project" value="UniProtKB-ARBA"/>
</dbReference>
<dbReference type="CDD" id="cd04878">
    <property type="entry name" value="ACT_AHAS"/>
    <property type="match status" value="2"/>
</dbReference>
<dbReference type="InterPro" id="IPR019455">
    <property type="entry name" value="Acetolactate_synth_ssu_C"/>
</dbReference>
<dbReference type="NCBIfam" id="NF008864">
    <property type="entry name" value="PRK11895.1"/>
    <property type="match status" value="2"/>
</dbReference>
<dbReference type="InterPro" id="IPR039557">
    <property type="entry name" value="AHAS_ACT"/>
</dbReference>
<evidence type="ECO:0000259" key="6">
    <source>
        <dbReference type="PROSITE" id="PS51671"/>
    </source>
</evidence>
<evidence type="ECO:0000256" key="2">
    <source>
        <dbReference type="ARBA" id="ARBA00005025"/>
    </source>
</evidence>
<dbReference type="GO" id="GO:0003984">
    <property type="term" value="F:acetolactate synthase activity"/>
    <property type="evidence" value="ECO:0007669"/>
    <property type="project" value="TreeGrafter"/>
</dbReference>
<sequence>MAAAPARPPPSAAVGNFTRSHRELGFSLRLWKDADLSRAALGWTRPKHGALEIHACGANKHGGDAVVSVADSPVPVAMKKVKRHTISVFVGDESGMINRIAGVFARRGYNIESLAVGLNKDKALFTIVVSGTEKVLQQVVEQLNKLVNVLKVEDLSREPQVERELMLIKLNVDPDKRPEVMGLVDVFRAKVVDISEHTLTIEVAGDPGKIVAVQRNLSKFGIKEIARTGKIALRREKIGQTAPFWRFSAASYPDLERTTPASPLLSSTEAKFNGSLQQSSRGDVYPVEPYEDFFVNQVLDAHWGVLHDEDSTGLCSHTLSILVNDFPGVLNVVTGVFARRGYNIQSLAVGPAENEGISRITTVVPGTDESIGKLVQQLYKLIDVHEVQDITHLPFAERELMLIKVAVNTAARRDILDIADIFRAKAVDVSDHTITLQLTGDLDKMVALQRLLEPYGICEVARTGRVALIRESGVDSKYLRGYALPL</sequence>
<keyword evidence="5" id="KW-0100">Branched-chain amino acid biosynthesis</keyword>
<dbReference type="PANTHER" id="PTHR30239">
    <property type="entry name" value="ACETOLACTATE SYNTHASE SMALL SUBUNIT"/>
    <property type="match status" value="1"/>
</dbReference>
<dbReference type="Gene3D" id="3.30.70.260">
    <property type="match status" value="2"/>
</dbReference>
<dbReference type="GO" id="GO:0009097">
    <property type="term" value="P:isoleucine biosynthetic process"/>
    <property type="evidence" value="ECO:0007669"/>
    <property type="project" value="TreeGrafter"/>
</dbReference>
<dbReference type="PANTHER" id="PTHR30239:SF0">
    <property type="entry name" value="ACETOLACTATE SYNTHASE SMALL SUBUNIT 1, CHLOROPLASTIC"/>
    <property type="match status" value="1"/>
</dbReference>
<evidence type="ECO:0000256" key="5">
    <source>
        <dbReference type="ARBA" id="ARBA00023304"/>
    </source>
</evidence>
<dbReference type="FunFam" id="3.30.70.1150:FF:000001">
    <property type="entry name" value="Acetolactate synthase small subunit"/>
    <property type="match status" value="2"/>
</dbReference>
<evidence type="ECO:0000256" key="3">
    <source>
        <dbReference type="ARBA" id="ARBA00006341"/>
    </source>
</evidence>
<dbReference type="GO" id="GO:0009099">
    <property type="term" value="P:L-valine biosynthetic process"/>
    <property type="evidence" value="ECO:0007669"/>
    <property type="project" value="TreeGrafter"/>
</dbReference>
<dbReference type="PROSITE" id="PS51671">
    <property type="entry name" value="ACT"/>
    <property type="match status" value="2"/>
</dbReference>
<dbReference type="Gene3D" id="3.30.70.1150">
    <property type="entry name" value="ACT-like. Chain A, domain 2"/>
    <property type="match status" value="2"/>
</dbReference>